<organism evidence="7 8">
    <name type="scientific">Trichoderma simmonsii</name>
    <dbReference type="NCBI Taxonomy" id="1491479"/>
    <lineage>
        <taxon>Eukaryota</taxon>
        <taxon>Fungi</taxon>
        <taxon>Dikarya</taxon>
        <taxon>Ascomycota</taxon>
        <taxon>Pezizomycotina</taxon>
        <taxon>Sordariomycetes</taxon>
        <taxon>Hypocreomycetidae</taxon>
        <taxon>Hypocreales</taxon>
        <taxon>Hypocreaceae</taxon>
        <taxon>Trichoderma</taxon>
    </lineage>
</organism>
<dbReference type="PANTHER" id="PTHR42940:SF8">
    <property type="entry name" value="VACUOLAR PROTEIN SORTING-ASSOCIATED PROTEIN 11"/>
    <property type="match status" value="1"/>
</dbReference>
<dbReference type="InterPro" id="IPR036291">
    <property type="entry name" value="NAD(P)-bd_dom_sf"/>
</dbReference>
<keyword evidence="8" id="KW-1185">Reference proteome</keyword>
<comment type="cofactor">
    <cofactor evidence="1">
        <name>Zn(2+)</name>
        <dbReference type="ChEBI" id="CHEBI:29105"/>
    </cofactor>
</comment>
<keyword evidence="4" id="KW-0862">Zinc</keyword>
<dbReference type="Gene3D" id="3.40.50.720">
    <property type="entry name" value="NAD(P)-binding Rossmann-like Domain"/>
    <property type="match status" value="1"/>
</dbReference>
<dbReference type="InterPro" id="IPR013149">
    <property type="entry name" value="ADH-like_C"/>
</dbReference>
<evidence type="ECO:0000256" key="5">
    <source>
        <dbReference type="ARBA" id="ARBA00023002"/>
    </source>
</evidence>
<evidence type="ECO:0000313" key="8">
    <source>
        <dbReference type="Proteomes" id="UP000826661"/>
    </source>
</evidence>
<dbReference type="InterPro" id="IPR013154">
    <property type="entry name" value="ADH-like_N"/>
</dbReference>
<proteinExistence type="inferred from homology"/>
<evidence type="ECO:0000256" key="1">
    <source>
        <dbReference type="ARBA" id="ARBA00001947"/>
    </source>
</evidence>
<evidence type="ECO:0000313" key="7">
    <source>
        <dbReference type="EMBL" id="QYT00188.1"/>
    </source>
</evidence>
<dbReference type="PANTHER" id="PTHR42940">
    <property type="entry name" value="ALCOHOL DEHYDROGENASE 1-RELATED"/>
    <property type="match status" value="1"/>
</dbReference>
<dbReference type="SUPFAM" id="SSF51735">
    <property type="entry name" value="NAD(P)-binding Rossmann-fold domains"/>
    <property type="match status" value="1"/>
</dbReference>
<reference evidence="7 8" key="1">
    <citation type="journal article" date="2021" name="BMC Genomics">
        <title>Telomere-to-telomere genome assembly of asparaginase-producing Trichoderma simmonsii.</title>
        <authorList>
            <person name="Chung D."/>
            <person name="Kwon Y.M."/>
            <person name="Yang Y."/>
        </authorList>
    </citation>
    <scope>NUCLEOTIDE SEQUENCE [LARGE SCALE GENOMIC DNA]</scope>
    <source>
        <strain evidence="7 8">GH-Sj1</strain>
    </source>
</reference>
<evidence type="ECO:0000256" key="2">
    <source>
        <dbReference type="ARBA" id="ARBA00008072"/>
    </source>
</evidence>
<feature type="domain" description="Enoyl reductase (ER)" evidence="6">
    <location>
        <begin position="50"/>
        <end position="410"/>
    </location>
</feature>
<dbReference type="EMBL" id="CP075867">
    <property type="protein sequence ID" value="QYT00188.1"/>
    <property type="molecule type" value="Genomic_DNA"/>
</dbReference>
<evidence type="ECO:0000256" key="3">
    <source>
        <dbReference type="ARBA" id="ARBA00022723"/>
    </source>
</evidence>
<dbReference type="Pfam" id="PF08240">
    <property type="entry name" value="ADH_N"/>
    <property type="match status" value="1"/>
</dbReference>
<dbReference type="AlphaFoldDB" id="A0A8G0PGZ0"/>
<dbReference type="GO" id="GO:0004022">
    <property type="term" value="F:alcohol dehydrogenase (NAD+) activity"/>
    <property type="evidence" value="ECO:0007669"/>
    <property type="project" value="TreeGrafter"/>
</dbReference>
<dbReference type="SMART" id="SM00829">
    <property type="entry name" value="PKS_ER"/>
    <property type="match status" value="1"/>
</dbReference>
<evidence type="ECO:0000259" key="6">
    <source>
        <dbReference type="SMART" id="SM00829"/>
    </source>
</evidence>
<dbReference type="InterPro" id="IPR011032">
    <property type="entry name" value="GroES-like_sf"/>
</dbReference>
<name>A0A8G0PGZ0_9HYPO</name>
<evidence type="ECO:0000256" key="4">
    <source>
        <dbReference type="ARBA" id="ARBA00022833"/>
    </source>
</evidence>
<dbReference type="SUPFAM" id="SSF50129">
    <property type="entry name" value="GroES-like"/>
    <property type="match status" value="1"/>
</dbReference>
<comment type="similarity">
    <text evidence="2">Belongs to the zinc-containing alcohol dehydrogenase family.</text>
</comment>
<accession>A0A8G0PGZ0</accession>
<dbReference type="GO" id="GO:0005737">
    <property type="term" value="C:cytoplasm"/>
    <property type="evidence" value="ECO:0007669"/>
    <property type="project" value="TreeGrafter"/>
</dbReference>
<dbReference type="Proteomes" id="UP000826661">
    <property type="component" value="Chromosome IV"/>
</dbReference>
<sequence length="414" mass="45001">MSAYRIALKYFFSVNSILRYSRCQLYHRHNRFSYHTPLTSNTIMRAQVLEAFNTPYVFKDVKKPDAPTGQDLLVQVQAASYCHTDAVFASGAMWQDLPRVGSHEFAGVIVAMGDDVSKEIGLSVGNPVGVPGRAFHPCGSCYECRVNDGDPHGYGVYCTKAGNLGLSRDGGFQEFCIVDSRQVAPMPQNMTAVDTAPLMCAGLTIWNALQAARVTLKEGGGDGLTVAISGAGGGLGHLGVQFAVKLGCRVVAIDASDGALELLRQVVDSLGTLSHKVSIVDARTQTAEDVRIETCGKPENDLPGEKGVDALLVLPEAQQALTYGMKLIKDHGICVTVSFPKEGFLIQPRDLVFRHIEMKGVLVGRNHQLREMLNFAAKKNVRAKTRTYKLEDLNQLVTDYHNGVNGKLVVDMTK</sequence>
<dbReference type="InterPro" id="IPR020843">
    <property type="entry name" value="ER"/>
</dbReference>
<keyword evidence="5" id="KW-0560">Oxidoreductase</keyword>
<dbReference type="GO" id="GO:0046872">
    <property type="term" value="F:metal ion binding"/>
    <property type="evidence" value="ECO:0007669"/>
    <property type="project" value="UniProtKB-KW"/>
</dbReference>
<keyword evidence="3" id="KW-0479">Metal-binding</keyword>
<dbReference type="Pfam" id="PF00107">
    <property type="entry name" value="ADH_zinc_N"/>
    <property type="match status" value="1"/>
</dbReference>
<protein>
    <submittedName>
        <fullName evidence="7">PKS_ER domain-containing protein</fullName>
    </submittedName>
</protein>
<dbReference type="Gene3D" id="3.90.180.10">
    <property type="entry name" value="Medium-chain alcohol dehydrogenases, catalytic domain"/>
    <property type="match status" value="1"/>
</dbReference>
<gene>
    <name evidence="7" type="ORF">H0G86_007285</name>
</gene>